<gene>
    <name evidence="1" type="ORF">EHO57_11235</name>
    <name evidence="2" type="ORF">EHQ53_07635</name>
</gene>
<evidence type="ECO:0000313" key="2">
    <source>
        <dbReference type="EMBL" id="TGL42063.1"/>
    </source>
</evidence>
<reference evidence="2" key="1">
    <citation type="submission" date="2018-10" db="EMBL/GenBank/DDBJ databases">
        <authorList>
            <person name="Vincent A.T."/>
            <person name="Schiettekatte O."/>
            <person name="Bourhy P."/>
            <person name="Veyrier F.J."/>
            <person name="Picardeau M."/>
        </authorList>
    </citation>
    <scope>NUCLEOTIDE SEQUENCE</scope>
    <source>
        <strain evidence="2">201702690</strain>
    </source>
</reference>
<name>A0A5F1ZUD0_9LEPT</name>
<evidence type="ECO:0000313" key="3">
    <source>
        <dbReference type="Proteomes" id="UP000297273"/>
    </source>
</evidence>
<evidence type="ECO:0000313" key="1">
    <source>
        <dbReference type="EMBL" id="TGK01487.1"/>
    </source>
</evidence>
<dbReference type="EMBL" id="RQER01000006">
    <property type="protein sequence ID" value="TGK01487.1"/>
    <property type="molecule type" value="Genomic_DNA"/>
</dbReference>
<comment type="caution">
    <text evidence="1">The sequence shown here is derived from an EMBL/GenBank/DDBJ whole genome shotgun (WGS) entry which is preliminary data.</text>
</comment>
<organism evidence="1 4">
    <name type="scientific">Leptospira langatensis</name>
    <dbReference type="NCBI Taxonomy" id="2484983"/>
    <lineage>
        <taxon>Bacteria</taxon>
        <taxon>Pseudomonadati</taxon>
        <taxon>Spirochaetota</taxon>
        <taxon>Spirochaetia</taxon>
        <taxon>Leptospirales</taxon>
        <taxon>Leptospiraceae</taxon>
        <taxon>Leptospira</taxon>
    </lineage>
</organism>
<reference evidence="1 4" key="2">
    <citation type="journal article" date="2019" name="PLoS Negl. Trop. Dis.">
        <title>Revisiting the worldwide diversity of Leptospira species in the environment.</title>
        <authorList>
            <person name="Vincent A.T."/>
            <person name="Schiettekatte O."/>
            <person name="Bourhy P."/>
            <person name="Veyrier F.J."/>
            <person name="Picardeau M."/>
        </authorList>
    </citation>
    <scope>NUCLEOTIDE SEQUENCE [LARGE SCALE GENOMIC DNA]</scope>
    <source>
        <strain evidence="2">201702690</strain>
        <strain evidence="1 4">SSW18</strain>
    </source>
</reference>
<dbReference type="Proteomes" id="UP000297946">
    <property type="component" value="Unassembled WGS sequence"/>
</dbReference>
<sequence length="158" mass="18675">MIGIILNKVNYWILCLLLLFAFGCEEKPKVWNPPPDREKLSRDILGPEFNFIFRITKGEVTYFEREADIFSEWGTFSISLKNQRNSKKIDSIFKKAAVANGWKYDKEGCNQNIYSTVADRPGCMQFRYRFKEDPQSEFLLHVIRENENLKIFYRLDGN</sequence>
<dbReference type="OrthoDB" id="9911310at2"/>
<proteinExistence type="predicted"/>
<dbReference type="AlphaFoldDB" id="A0A5F1ZUD0"/>
<dbReference type="Proteomes" id="UP000297273">
    <property type="component" value="Unassembled WGS sequence"/>
</dbReference>
<dbReference type="RefSeq" id="WP_135644717.1">
    <property type="nucleotide sequence ID" value="NZ_RQER01000006.1"/>
</dbReference>
<accession>A0A5F1ZUD0</accession>
<protein>
    <submittedName>
        <fullName evidence="1">Uncharacterized protein</fullName>
    </submittedName>
</protein>
<dbReference type="EMBL" id="RQGC01000004">
    <property type="protein sequence ID" value="TGL42063.1"/>
    <property type="molecule type" value="Genomic_DNA"/>
</dbReference>
<keyword evidence="3" id="KW-1185">Reference proteome</keyword>
<evidence type="ECO:0000313" key="4">
    <source>
        <dbReference type="Proteomes" id="UP000297946"/>
    </source>
</evidence>